<keyword evidence="1" id="KW-0677">Repeat</keyword>
<dbReference type="Gene3D" id="1.25.40.20">
    <property type="entry name" value="Ankyrin repeat-containing domain"/>
    <property type="match status" value="4"/>
</dbReference>
<evidence type="ECO:0000256" key="3">
    <source>
        <dbReference type="PROSITE-ProRule" id="PRU00023"/>
    </source>
</evidence>
<dbReference type="SMART" id="SM00248">
    <property type="entry name" value="ANK"/>
    <property type="match status" value="11"/>
</dbReference>
<feature type="repeat" description="ANK" evidence="3">
    <location>
        <begin position="342"/>
        <end position="368"/>
    </location>
</feature>
<dbReference type="Gene3D" id="3.10.20.90">
    <property type="entry name" value="Phosphatidylinositol 3-kinase Catalytic Subunit, Chain A, domain 1"/>
    <property type="match status" value="1"/>
</dbReference>
<reference evidence="5" key="1">
    <citation type="submission" date="2022-10" db="EMBL/GenBank/DDBJ databases">
        <authorList>
            <person name="Chen Y."/>
            <person name="Dougan E. K."/>
            <person name="Chan C."/>
            <person name="Rhodes N."/>
            <person name="Thang M."/>
        </authorList>
    </citation>
    <scope>NUCLEOTIDE SEQUENCE</scope>
</reference>
<feature type="repeat" description="ANK" evidence="3">
    <location>
        <begin position="309"/>
        <end position="341"/>
    </location>
</feature>
<keyword evidence="2 3" id="KW-0040">ANK repeat</keyword>
<keyword evidence="7" id="KW-1185">Reference proteome</keyword>
<dbReference type="PANTHER" id="PTHR24188:SF29">
    <property type="entry name" value="GH09064P"/>
    <property type="match status" value="1"/>
</dbReference>
<dbReference type="Pfam" id="PF12796">
    <property type="entry name" value="Ank_2"/>
    <property type="match status" value="4"/>
</dbReference>
<dbReference type="InterPro" id="IPR000626">
    <property type="entry name" value="Ubiquitin-like_dom"/>
</dbReference>
<organism evidence="5">
    <name type="scientific">Cladocopium goreaui</name>
    <dbReference type="NCBI Taxonomy" id="2562237"/>
    <lineage>
        <taxon>Eukaryota</taxon>
        <taxon>Sar</taxon>
        <taxon>Alveolata</taxon>
        <taxon>Dinophyceae</taxon>
        <taxon>Suessiales</taxon>
        <taxon>Symbiodiniaceae</taxon>
        <taxon>Cladocopium</taxon>
    </lineage>
</organism>
<dbReference type="PROSITE" id="PS50088">
    <property type="entry name" value="ANK_REPEAT"/>
    <property type="match status" value="10"/>
</dbReference>
<dbReference type="PROSITE" id="PS50053">
    <property type="entry name" value="UBIQUITIN_2"/>
    <property type="match status" value="1"/>
</dbReference>
<sequence length="641" mass="68510">MQPAPGNEFEVDPSVEAEISEVSEADLEEIQVHVRGIHGEEVAELSMPGDSTILATKVALSSKCRAPLHTQKLLLPGSEDVPEDSEELLKLKGDSEVLNLLLVRLSFDDAASAELLLHAWRGEVQDVERCLKARACPDHRSEEDGRTALLSASLQGHLEVAKLLCTAGAAVDPEGDGASPMLAAAMQGRLEMVKFLAEARAAIDRPTANDTTPLHVASLQGHLDVVTYLCESGAMCDRTTPGGATPLYVSCYNGHLPIVQYLVSQQADACKRTPAGATLLHAAAQEGQLEVVAFLCNMSQVDKDAQMHDGATPLLAAALQGHVEVVQHLTQVKADIHKTTKDGASALHACARSGHVDVARFLCEAGADKDRAMMEGATPLLAAALQGHTKVVKYLCEAGADKDRTICDGVTAFHAAAERGHAEVIQCLCEVGANKNQAMRNGLTPLMAACLQGHEEVVKVLCQNGVVMETSMREDLVLASVLLKEKQPCSQIFLCDPLPSKDKKVHASESSAPNGKQGATSLHVAALHGHLGVVKELCEARANLEAQMRVKVFASYSLSGRPLNPFDFSIAEPEAVQNLCQRIYATTGIVTHQQRLLLEDGQVLRMRSGAWEPRGSLHEICPSLLSLLSAEKTCQDLDLGS</sequence>
<feature type="repeat" description="ANK" evidence="3">
    <location>
        <begin position="408"/>
        <end position="440"/>
    </location>
</feature>
<evidence type="ECO:0000313" key="5">
    <source>
        <dbReference type="EMBL" id="CAI3990611.1"/>
    </source>
</evidence>
<dbReference type="Pfam" id="PF00023">
    <property type="entry name" value="Ank"/>
    <property type="match status" value="2"/>
</dbReference>
<feature type="repeat" description="ANK" evidence="3">
    <location>
        <begin position="209"/>
        <end position="234"/>
    </location>
</feature>
<reference evidence="6 7" key="2">
    <citation type="submission" date="2024-05" db="EMBL/GenBank/DDBJ databases">
        <authorList>
            <person name="Chen Y."/>
            <person name="Shah S."/>
            <person name="Dougan E. K."/>
            <person name="Thang M."/>
            <person name="Chan C."/>
        </authorList>
    </citation>
    <scope>NUCLEOTIDE SEQUENCE [LARGE SCALE GENOMIC DNA]</scope>
</reference>
<gene>
    <name evidence="5" type="ORF">C1SCF055_LOCUS17585</name>
</gene>
<dbReference type="EMBL" id="CAMXCT020001496">
    <property type="protein sequence ID" value="CAL1143986.1"/>
    <property type="molecule type" value="Genomic_DNA"/>
</dbReference>
<feature type="repeat" description="ANK" evidence="3">
    <location>
        <begin position="517"/>
        <end position="549"/>
    </location>
</feature>
<dbReference type="PROSITE" id="PS50297">
    <property type="entry name" value="ANK_REP_REGION"/>
    <property type="match status" value="10"/>
</dbReference>
<accession>A0A9P1CI14</accession>
<evidence type="ECO:0000259" key="4">
    <source>
        <dbReference type="PROSITE" id="PS50053"/>
    </source>
</evidence>
<feature type="repeat" description="ANK" evidence="3">
    <location>
        <begin position="242"/>
        <end position="274"/>
    </location>
</feature>
<evidence type="ECO:0000313" key="7">
    <source>
        <dbReference type="Proteomes" id="UP001152797"/>
    </source>
</evidence>
<dbReference type="EMBL" id="CAMXCT010001496">
    <property type="protein sequence ID" value="CAI3990611.1"/>
    <property type="molecule type" value="Genomic_DNA"/>
</dbReference>
<dbReference type="AlphaFoldDB" id="A0A9P1CI14"/>
<feature type="repeat" description="ANK" evidence="3">
    <location>
        <begin position="441"/>
        <end position="473"/>
    </location>
</feature>
<feature type="repeat" description="ANK" evidence="3">
    <location>
        <begin position="144"/>
        <end position="176"/>
    </location>
</feature>
<protein>
    <submittedName>
        <fullName evidence="6">Ubiquitin-like domain-containing protein</fullName>
    </submittedName>
</protein>
<evidence type="ECO:0000313" key="6">
    <source>
        <dbReference type="EMBL" id="CAL4777923.1"/>
    </source>
</evidence>
<dbReference type="EMBL" id="CAMXCT030001496">
    <property type="protein sequence ID" value="CAL4777923.1"/>
    <property type="molecule type" value="Genomic_DNA"/>
</dbReference>
<comment type="caution">
    <text evidence="5">The sequence shown here is derived from an EMBL/GenBank/DDBJ whole genome shotgun (WGS) entry which is preliminary data.</text>
</comment>
<feature type="repeat" description="ANK" evidence="3">
    <location>
        <begin position="176"/>
        <end position="208"/>
    </location>
</feature>
<dbReference type="PANTHER" id="PTHR24188">
    <property type="entry name" value="ANKYRIN REPEAT PROTEIN"/>
    <property type="match status" value="1"/>
</dbReference>
<name>A0A9P1CI14_9DINO</name>
<dbReference type="Proteomes" id="UP001152797">
    <property type="component" value="Unassembled WGS sequence"/>
</dbReference>
<dbReference type="InterPro" id="IPR036770">
    <property type="entry name" value="Ankyrin_rpt-contain_sf"/>
</dbReference>
<feature type="repeat" description="ANK" evidence="3">
    <location>
        <begin position="375"/>
        <end position="401"/>
    </location>
</feature>
<evidence type="ECO:0000256" key="2">
    <source>
        <dbReference type="ARBA" id="ARBA00023043"/>
    </source>
</evidence>
<evidence type="ECO:0000256" key="1">
    <source>
        <dbReference type="ARBA" id="ARBA00022737"/>
    </source>
</evidence>
<feature type="domain" description="Ubiquitin-like" evidence="4">
    <location>
        <begin position="546"/>
        <end position="605"/>
    </location>
</feature>
<dbReference type="OrthoDB" id="436554at2759"/>
<dbReference type="PRINTS" id="PR01415">
    <property type="entry name" value="ANKYRIN"/>
</dbReference>
<dbReference type="SUPFAM" id="SSF48403">
    <property type="entry name" value="Ankyrin repeat"/>
    <property type="match status" value="2"/>
</dbReference>
<dbReference type="InterPro" id="IPR002110">
    <property type="entry name" value="Ankyrin_rpt"/>
</dbReference>
<proteinExistence type="predicted"/>